<keyword evidence="1" id="KW-0802">TPR repeat</keyword>
<dbReference type="GO" id="GO:0005737">
    <property type="term" value="C:cytoplasm"/>
    <property type="evidence" value="ECO:0007669"/>
    <property type="project" value="TreeGrafter"/>
</dbReference>
<dbReference type="Proteomes" id="UP001415857">
    <property type="component" value="Unassembled WGS sequence"/>
</dbReference>
<evidence type="ECO:0000256" key="2">
    <source>
        <dbReference type="SAM" id="MobiDB-lite"/>
    </source>
</evidence>
<gene>
    <name evidence="4" type="ORF">L1049_003369</name>
</gene>
<dbReference type="PROSITE" id="PS50005">
    <property type="entry name" value="TPR"/>
    <property type="match status" value="1"/>
</dbReference>
<dbReference type="InterPro" id="IPR036249">
    <property type="entry name" value="Thioredoxin-like_sf"/>
</dbReference>
<dbReference type="PANTHER" id="PTHR46050">
    <property type="entry name" value="TPR REPEAT-CONTAINING THIOREDOXIN"/>
    <property type="match status" value="1"/>
</dbReference>
<keyword evidence="5" id="KW-1185">Reference proteome</keyword>
<accession>A0AAP0NHC7</accession>
<dbReference type="Pfam" id="PF13414">
    <property type="entry name" value="TPR_11"/>
    <property type="match status" value="1"/>
</dbReference>
<sequence>MAEMACNSPEKKSGCGLLDAVFGRRSFWPRRSTSTGSIPRMSNNVVGITPTTPNSKRRRGTSDETAFLDLSSRSTEPSPKVVDRIIARPSPNHTRTPPVYHQTQNRKTHDETAKMPPNQNYGGGQGRRVPKEAIGISGELEIMIADHLRSKGANSLVRASSSNVMLFGHLGNLRQPGTENSISNSNNYVPKTTENPVSNGKYGNSVMGNIVKKPNEEQPPGGSLCRALSTRMDPETLKIMGNEDYKNGRFAEALALYDAAISIDPDKASYRSNRSAALTALGQLLEAVFECREAIRIEPHYHRAHHRLANLYLRLGEAEKAIYHYKHAGPEADPDDMAKARTLQDHLNKCTEARKLRDWNTLIKETGHAISIGADSAPQMFALQAEAFLKLRRHQDADAALTKGPNFEVDACTKFFGPLGNANLLLVRAQVDMAAGRLDDALAAAQGAARLDSNNREANMVLRRARAVAQARSNGNEHFKASKFSEACAAYGEGLELDPYNSVLLCNRAACRSKLGHFEKAVEDCNAALNIRPSYSKARLRRADCNAKMEKWEASIQDYEILVRETPGDEEVGRALFEAQLQLKKQRGEDVKDMKFGGAGRAGLVVISSNQRFRDLVTSPGISMVLFCNKPGDKQSLQIMEQLCKRYPAVNFLKVEVEDHPYIAKSEGVSSLPAIKIYKNGQRVKDFAGDNYDLLESSIKFYTT</sequence>
<evidence type="ECO:0000313" key="4">
    <source>
        <dbReference type="EMBL" id="KAK9272988.1"/>
    </source>
</evidence>
<dbReference type="PANTHER" id="PTHR46050:SF7">
    <property type="entry name" value="TETRATRICOPEPTIDE REPEAT (TPR)-LIKE SUPERFAMILY PROTEIN"/>
    <property type="match status" value="1"/>
</dbReference>
<dbReference type="Pfam" id="PF00085">
    <property type="entry name" value="Thioredoxin"/>
    <property type="match status" value="1"/>
</dbReference>
<evidence type="ECO:0000313" key="5">
    <source>
        <dbReference type="Proteomes" id="UP001415857"/>
    </source>
</evidence>
<evidence type="ECO:0000259" key="3">
    <source>
        <dbReference type="Pfam" id="PF00085"/>
    </source>
</evidence>
<dbReference type="SMART" id="SM00028">
    <property type="entry name" value="TPR"/>
    <property type="match status" value="7"/>
</dbReference>
<feature type="region of interest" description="Disordered" evidence="2">
    <location>
        <begin position="32"/>
        <end position="129"/>
    </location>
</feature>
<name>A0AAP0NHC7_LIQFO</name>
<organism evidence="4 5">
    <name type="scientific">Liquidambar formosana</name>
    <name type="common">Formosan gum</name>
    <dbReference type="NCBI Taxonomy" id="63359"/>
    <lineage>
        <taxon>Eukaryota</taxon>
        <taxon>Viridiplantae</taxon>
        <taxon>Streptophyta</taxon>
        <taxon>Embryophyta</taxon>
        <taxon>Tracheophyta</taxon>
        <taxon>Spermatophyta</taxon>
        <taxon>Magnoliopsida</taxon>
        <taxon>eudicotyledons</taxon>
        <taxon>Gunneridae</taxon>
        <taxon>Pentapetalae</taxon>
        <taxon>Saxifragales</taxon>
        <taxon>Altingiaceae</taxon>
        <taxon>Liquidambar</taxon>
    </lineage>
</organism>
<dbReference type="CDD" id="cd02947">
    <property type="entry name" value="TRX_family"/>
    <property type="match status" value="1"/>
</dbReference>
<dbReference type="Pfam" id="PF13181">
    <property type="entry name" value="TPR_8"/>
    <property type="match status" value="1"/>
</dbReference>
<dbReference type="SUPFAM" id="SSF48452">
    <property type="entry name" value="TPR-like"/>
    <property type="match status" value="2"/>
</dbReference>
<comment type="caution">
    <text evidence="4">The sequence shown here is derived from an EMBL/GenBank/DDBJ whole genome shotgun (WGS) entry which is preliminary data.</text>
</comment>
<feature type="compositionally biased region" description="Polar residues" evidence="2">
    <location>
        <begin position="32"/>
        <end position="54"/>
    </location>
</feature>
<dbReference type="Gene3D" id="1.25.40.10">
    <property type="entry name" value="Tetratricopeptide repeat domain"/>
    <property type="match status" value="1"/>
</dbReference>
<dbReference type="GO" id="GO:0006950">
    <property type="term" value="P:response to stress"/>
    <property type="evidence" value="ECO:0007669"/>
    <property type="project" value="UniProtKB-ARBA"/>
</dbReference>
<feature type="compositionally biased region" description="Polar residues" evidence="2">
    <location>
        <begin position="91"/>
        <end position="105"/>
    </location>
</feature>
<dbReference type="EMBL" id="JBBPBK010000013">
    <property type="protein sequence ID" value="KAK9272988.1"/>
    <property type="molecule type" value="Genomic_DNA"/>
</dbReference>
<feature type="region of interest" description="Disordered" evidence="2">
    <location>
        <begin position="177"/>
        <end position="203"/>
    </location>
</feature>
<feature type="compositionally biased region" description="Polar residues" evidence="2">
    <location>
        <begin position="177"/>
        <end position="202"/>
    </location>
</feature>
<proteinExistence type="predicted"/>
<dbReference type="InterPro" id="IPR019734">
    <property type="entry name" value="TPR_rpt"/>
</dbReference>
<dbReference type="SUPFAM" id="SSF52833">
    <property type="entry name" value="Thioredoxin-like"/>
    <property type="match status" value="1"/>
</dbReference>
<feature type="domain" description="Thioredoxin" evidence="3">
    <location>
        <begin position="640"/>
        <end position="698"/>
    </location>
</feature>
<dbReference type="Gene3D" id="3.40.30.10">
    <property type="entry name" value="Glutaredoxin"/>
    <property type="match status" value="1"/>
</dbReference>
<dbReference type="InterPro" id="IPR044534">
    <property type="entry name" value="TTL1-4"/>
</dbReference>
<protein>
    <recommendedName>
        <fullName evidence="3">Thioredoxin domain-containing protein</fullName>
    </recommendedName>
</protein>
<dbReference type="AlphaFoldDB" id="A0AAP0NHC7"/>
<dbReference type="InterPro" id="IPR013766">
    <property type="entry name" value="Thioredoxin_domain"/>
</dbReference>
<reference evidence="4 5" key="1">
    <citation type="journal article" date="2024" name="Plant J.">
        <title>Genome sequences and population genomics reveal climatic adaptation and genomic divergence between two closely related sweetgum species.</title>
        <authorList>
            <person name="Xu W.Q."/>
            <person name="Ren C.Q."/>
            <person name="Zhang X.Y."/>
            <person name="Comes H.P."/>
            <person name="Liu X.H."/>
            <person name="Li Y.G."/>
            <person name="Kettle C.J."/>
            <person name="Jalonen R."/>
            <person name="Gaisberger H."/>
            <person name="Ma Y.Z."/>
            <person name="Qiu Y.X."/>
        </authorList>
    </citation>
    <scope>NUCLEOTIDE SEQUENCE [LARGE SCALE GENOMIC DNA]</scope>
    <source>
        <strain evidence="4">Hangzhou</strain>
    </source>
</reference>
<dbReference type="InterPro" id="IPR011990">
    <property type="entry name" value="TPR-like_helical_dom_sf"/>
</dbReference>
<evidence type="ECO:0000256" key="1">
    <source>
        <dbReference type="PROSITE-ProRule" id="PRU00339"/>
    </source>
</evidence>
<feature type="repeat" description="TPR" evidence="1">
    <location>
        <begin position="234"/>
        <end position="267"/>
    </location>
</feature>